<reference evidence="2" key="1">
    <citation type="submission" date="2015-09" db="EMBL/GenBank/DDBJ databases">
        <authorList>
            <consortium name="Pathogen Informatics"/>
        </authorList>
    </citation>
    <scope>NUCLEOTIDE SEQUENCE [LARGE SCALE GENOMIC DNA]</scope>
    <source>
        <strain evidence="2">Lake Konstanz</strain>
    </source>
</reference>
<name>A0A0S4JMA0_BODSA</name>
<protein>
    <submittedName>
        <fullName evidence="1">Uncharacterized protein</fullName>
    </submittedName>
</protein>
<accession>A0A0S4JMA0</accession>
<keyword evidence="2" id="KW-1185">Reference proteome</keyword>
<evidence type="ECO:0000313" key="1">
    <source>
        <dbReference type="EMBL" id="CUG92645.1"/>
    </source>
</evidence>
<organism evidence="1 2">
    <name type="scientific">Bodo saltans</name>
    <name type="common">Flagellated protozoan</name>
    <dbReference type="NCBI Taxonomy" id="75058"/>
    <lineage>
        <taxon>Eukaryota</taxon>
        <taxon>Discoba</taxon>
        <taxon>Euglenozoa</taxon>
        <taxon>Kinetoplastea</taxon>
        <taxon>Metakinetoplastina</taxon>
        <taxon>Eubodonida</taxon>
        <taxon>Bodonidae</taxon>
        <taxon>Bodo</taxon>
    </lineage>
</organism>
<evidence type="ECO:0000313" key="2">
    <source>
        <dbReference type="Proteomes" id="UP000051952"/>
    </source>
</evidence>
<dbReference type="VEuPathDB" id="TriTrypDB:BSAL_38650"/>
<sequence>MAARWWRKSPYTAQPANILQLHGLSTRVPHAQLSSARLLLDALQNAQVVMGTTLG</sequence>
<dbReference type="Proteomes" id="UP000051952">
    <property type="component" value="Unassembled WGS sequence"/>
</dbReference>
<gene>
    <name evidence="1" type="ORF">BSAL_38650</name>
</gene>
<dbReference type="EMBL" id="CYKH01002074">
    <property type="protein sequence ID" value="CUG92645.1"/>
    <property type="molecule type" value="Genomic_DNA"/>
</dbReference>
<proteinExistence type="predicted"/>
<dbReference type="AlphaFoldDB" id="A0A0S4JMA0"/>